<evidence type="ECO:0000256" key="7">
    <source>
        <dbReference type="SAM" id="MobiDB-lite"/>
    </source>
</evidence>
<dbReference type="AlphaFoldDB" id="A0A4Z1P0Y1"/>
<evidence type="ECO:0000313" key="9">
    <source>
        <dbReference type="Proteomes" id="UP000298493"/>
    </source>
</evidence>
<keyword evidence="6" id="KW-0456">Lyase</keyword>
<keyword evidence="3" id="KW-0479">Metal-binding</keyword>
<dbReference type="GO" id="GO:0006508">
    <property type="term" value="P:proteolysis"/>
    <property type="evidence" value="ECO:0007669"/>
    <property type="project" value="UniProtKB-KW"/>
</dbReference>
<dbReference type="EMBL" id="SNSC02000022">
    <property type="protein sequence ID" value="TID14750.1"/>
    <property type="molecule type" value="Genomic_DNA"/>
</dbReference>
<organism evidence="8 9">
    <name type="scientific">Venturia nashicola</name>
    <dbReference type="NCBI Taxonomy" id="86259"/>
    <lineage>
        <taxon>Eukaryota</taxon>
        <taxon>Fungi</taxon>
        <taxon>Dikarya</taxon>
        <taxon>Ascomycota</taxon>
        <taxon>Pezizomycotina</taxon>
        <taxon>Dothideomycetes</taxon>
        <taxon>Pleosporomycetidae</taxon>
        <taxon>Venturiales</taxon>
        <taxon>Venturiaceae</taxon>
        <taxon>Venturia</taxon>
    </lineage>
</organism>
<dbReference type="Gene3D" id="1.50.10.20">
    <property type="match status" value="1"/>
</dbReference>
<dbReference type="PANTHER" id="PTHR31739:SF25">
    <property type="entry name" value="(E,E)-GERANYLLINALOOL SYNTHASE"/>
    <property type="match status" value="1"/>
</dbReference>
<dbReference type="SUPFAM" id="SSF48239">
    <property type="entry name" value="Terpenoid cyclases/Protein prenyltransferases"/>
    <property type="match status" value="1"/>
</dbReference>
<evidence type="ECO:0000313" key="8">
    <source>
        <dbReference type="EMBL" id="TID14750.1"/>
    </source>
</evidence>
<keyword evidence="8" id="KW-0645">Protease</keyword>
<keyword evidence="9" id="KW-1185">Reference proteome</keyword>
<evidence type="ECO:0000256" key="1">
    <source>
        <dbReference type="ARBA" id="ARBA00001946"/>
    </source>
</evidence>
<dbReference type="GO" id="GO:0016853">
    <property type="term" value="F:isomerase activity"/>
    <property type="evidence" value="ECO:0007669"/>
    <property type="project" value="UniProtKB-KW"/>
</dbReference>
<dbReference type="PANTHER" id="PTHR31739">
    <property type="entry name" value="ENT-COPALYL DIPHOSPHATE SYNTHASE, CHLOROPLASTIC"/>
    <property type="match status" value="1"/>
</dbReference>
<evidence type="ECO:0000256" key="4">
    <source>
        <dbReference type="ARBA" id="ARBA00022842"/>
    </source>
</evidence>
<comment type="cofactor">
    <cofactor evidence="1">
        <name>Mg(2+)</name>
        <dbReference type="ChEBI" id="CHEBI:18420"/>
    </cofactor>
</comment>
<proteinExistence type="inferred from homology"/>
<dbReference type="Gene3D" id="1.50.10.160">
    <property type="match status" value="1"/>
</dbReference>
<keyword evidence="8" id="KW-0378">Hydrolase</keyword>
<dbReference type="InterPro" id="IPR050148">
    <property type="entry name" value="Terpene_synthase-like"/>
</dbReference>
<gene>
    <name evidence="8" type="ORF">E6O75_ATG08896</name>
</gene>
<comment type="similarity">
    <text evidence="2">Belongs to the terpene synthase family.</text>
</comment>
<sequence>MISSSFPASSLADEAAILVHQLANHNDNTYGLGTMTCAIYDTAWIAMVTKEIGGKLKWLFPESFEYLLERQHEDGSWESYGAEVDGVMNSLAALLALKRHQKQPELSLAALPYDIDTRIERAIKSIAGQLQAWDVESTMHVGFEYLVPALLTMLEADDIQFQFPGRDRLIMINHKKMSRFQPAMLYGEQKMTALHSLEAFIGLIDFDRVRHHKTLGSMMASPSSTAAYLMSASEWDLESEAYLRHVVKFGHGKSSGGVPSAFPSNYFETTWVISTLLEAGFSANSLGRVNLDAIAEKLQQNLDKANGLIGFAPSVGHDADDTSKALLTLELLGKDASPESLIAEYEGSHHFRTYASERDPSLSANCNVLVALLHHPHPQQYLGQIEKCTRFICDEWYRTDGSISDKWNLAQEYPVMLIVQGLTQLLRLYDNSQLPDLPSDLLRDRIPVVLFQALVRCLKSQESDGSWRHSVEATSYAVLALANLTSLPWLDAIAEDVHKTIQSGRQYIETHRQNNGAEHLWIEKVSYGSESLYKAYTLAALHVPAPTDQFGDKVKALASIPWKNVFKFAKFYSMLPIYSSTPEWLLRASLVEGYLFLPRLEQMRHALFPRDNMAEDKYFEYIPFTWTGANNRDGACMNANFLFDMMVVSFLGYQVDEFMETVVGGKEFEHRLPEVHTIIDEIFVKLEACPGINETNGFARLEDCEKVLSTSQSTATNSVNESSSVTTESRSGSLLDEGTPKLAINTETILLQNRTYTPPDSPLTTKTTAGDQLSSITRILSDFTHFIYHHPSVANASPQNRSRVKEELKTYLLAHLTQVHDNARFATQLIPSNKTTAFETPISSYYQWVRTTSADHTSCPHAFAFATCLLSNDPRRGNDCFKTAQEKYVAEDLCRHLASMCRQYNDYGSLQRDRDDKNLNSVNFPEFVGENDRFLKDELLAIAEYEREGLGMAMRRLRALMVRRREGNDVMRGVELFVNVTDVYGQIYVLRDIDGPVGA</sequence>
<dbReference type="Proteomes" id="UP000298493">
    <property type="component" value="Unassembled WGS sequence"/>
</dbReference>
<comment type="caution">
    <text evidence="8">The sequence shown here is derived from an EMBL/GenBank/DDBJ whole genome shotgun (WGS) entry which is preliminary data.</text>
</comment>
<evidence type="ECO:0000256" key="2">
    <source>
        <dbReference type="ARBA" id="ARBA00006333"/>
    </source>
</evidence>
<reference evidence="8 9" key="1">
    <citation type="submission" date="2019-04" db="EMBL/GenBank/DDBJ databases">
        <title>High contiguity whole genome sequence and gene annotation resource for two Venturia nashicola isolates.</title>
        <authorList>
            <person name="Prokchorchik M."/>
            <person name="Won K."/>
            <person name="Lee Y."/>
            <person name="Choi E.D."/>
            <person name="Segonzac C."/>
            <person name="Sohn K.H."/>
        </authorList>
    </citation>
    <scope>NUCLEOTIDE SEQUENCE [LARGE SCALE GENOMIC DNA]</scope>
    <source>
        <strain evidence="8 9">PRI2</strain>
    </source>
</reference>
<dbReference type="GO" id="GO:0010333">
    <property type="term" value="F:terpene synthase activity"/>
    <property type="evidence" value="ECO:0007669"/>
    <property type="project" value="InterPro"/>
</dbReference>
<dbReference type="GO" id="GO:0000287">
    <property type="term" value="F:magnesium ion binding"/>
    <property type="evidence" value="ECO:0007669"/>
    <property type="project" value="TreeGrafter"/>
</dbReference>
<feature type="compositionally biased region" description="Low complexity" evidence="7">
    <location>
        <begin position="713"/>
        <end position="733"/>
    </location>
</feature>
<dbReference type="GO" id="GO:0008233">
    <property type="term" value="F:peptidase activity"/>
    <property type="evidence" value="ECO:0007669"/>
    <property type="project" value="UniProtKB-KW"/>
</dbReference>
<dbReference type="InterPro" id="IPR008930">
    <property type="entry name" value="Terpenoid_cyclase/PrenylTrfase"/>
</dbReference>
<protein>
    <submittedName>
        <fullName evidence="8">CAAX prenyl protease 1</fullName>
    </submittedName>
</protein>
<keyword evidence="5" id="KW-0413">Isomerase</keyword>
<accession>A0A4Z1P0Y1</accession>
<dbReference type="PIRSF" id="PIRSF036498">
    <property type="entry name" value="Ent-kaurene_synthase_fungi"/>
    <property type="match status" value="1"/>
</dbReference>
<keyword evidence="4" id="KW-0460">Magnesium</keyword>
<dbReference type="InterPro" id="IPR017057">
    <property type="entry name" value="Ent-kaurene_synthase_fun"/>
</dbReference>
<evidence type="ECO:0000256" key="3">
    <source>
        <dbReference type="ARBA" id="ARBA00022723"/>
    </source>
</evidence>
<dbReference type="OrthoDB" id="2343925at2759"/>
<dbReference type="STRING" id="86259.A0A4Z1P0Y1"/>
<name>A0A4Z1P0Y1_9PEZI</name>
<feature type="region of interest" description="Disordered" evidence="7">
    <location>
        <begin position="712"/>
        <end position="737"/>
    </location>
</feature>
<dbReference type="GO" id="GO:0016102">
    <property type="term" value="P:diterpenoid biosynthetic process"/>
    <property type="evidence" value="ECO:0007669"/>
    <property type="project" value="TreeGrafter"/>
</dbReference>
<evidence type="ECO:0000256" key="6">
    <source>
        <dbReference type="ARBA" id="ARBA00023239"/>
    </source>
</evidence>
<evidence type="ECO:0000256" key="5">
    <source>
        <dbReference type="ARBA" id="ARBA00023235"/>
    </source>
</evidence>